<dbReference type="GO" id="GO:0006935">
    <property type="term" value="P:chemotaxis"/>
    <property type="evidence" value="ECO:0007669"/>
    <property type="project" value="UniProtKB-KW"/>
</dbReference>
<evidence type="ECO:0000256" key="7">
    <source>
        <dbReference type="ARBA" id="ARBA00022779"/>
    </source>
</evidence>
<dbReference type="GO" id="GO:0005886">
    <property type="term" value="C:plasma membrane"/>
    <property type="evidence" value="ECO:0007669"/>
    <property type="project" value="UniProtKB-SubCell"/>
</dbReference>
<dbReference type="GO" id="GO:0009425">
    <property type="term" value="C:bacterial-type flagellum basal body"/>
    <property type="evidence" value="ECO:0007669"/>
    <property type="project" value="UniProtKB-SubCell"/>
</dbReference>
<dbReference type="PANTHER" id="PTHR30534:SF0">
    <property type="entry name" value="FLAGELLAR MOTOR SWITCH PROTEIN FLIG"/>
    <property type="match status" value="1"/>
</dbReference>
<evidence type="ECO:0000256" key="9">
    <source>
        <dbReference type="ARBA" id="ARBA00023143"/>
    </source>
</evidence>
<comment type="caution">
    <text evidence="14">The sequence shown here is derived from an EMBL/GenBank/DDBJ whole genome shotgun (WGS) entry which is preliminary data.</text>
</comment>
<evidence type="ECO:0000259" key="11">
    <source>
        <dbReference type="Pfam" id="PF01706"/>
    </source>
</evidence>
<keyword evidence="9" id="KW-0975">Bacterial flagellum</keyword>
<dbReference type="InterPro" id="IPR023087">
    <property type="entry name" value="Flg_Motor_Flig_C"/>
</dbReference>
<protein>
    <recommendedName>
        <fullName evidence="4">Flagellar motor switch protein FliG</fullName>
    </recommendedName>
</protein>
<dbReference type="AlphaFoldDB" id="A0A368LK66"/>
<evidence type="ECO:0000256" key="2">
    <source>
        <dbReference type="ARBA" id="ARBA00004515"/>
    </source>
</evidence>
<dbReference type="SUPFAM" id="SSF48029">
    <property type="entry name" value="FliG"/>
    <property type="match status" value="2"/>
</dbReference>
<keyword evidence="14" id="KW-0969">Cilium</keyword>
<dbReference type="Pfam" id="PF01706">
    <property type="entry name" value="FliG_C"/>
    <property type="match status" value="1"/>
</dbReference>
<evidence type="ECO:0000259" key="12">
    <source>
        <dbReference type="Pfam" id="PF14841"/>
    </source>
</evidence>
<feature type="domain" description="Flagellar motor switch protein FliG N-terminal" evidence="13">
    <location>
        <begin position="11"/>
        <end position="101"/>
    </location>
</feature>
<dbReference type="InterPro" id="IPR011002">
    <property type="entry name" value="FliG_a-hlx"/>
</dbReference>
<dbReference type="InterPro" id="IPR032779">
    <property type="entry name" value="FliG_M"/>
</dbReference>
<keyword evidence="14" id="KW-0966">Cell projection</keyword>
<evidence type="ECO:0000256" key="5">
    <source>
        <dbReference type="ARBA" id="ARBA00022475"/>
    </source>
</evidence>
<evidence type="ECO:0000256" key="3">
    <source>
        <dbReference type="ARBA" id="ARBA00010299"/>
    </source>
</evidence>
<comment type="subcellular location">
    <subcellularLocation>
        <location evidence="1">Bacterial flagellum basal body</location>
    </subcellularLocation>
    <subcellularLocation>
        <location evidence="2">Cell inner membrane</location>
        <topology evidence="2">Peripheral membrane protein</topology>
        <orientation evidence="2">Cytoplasmic side</orientation>
    </subcellularLocation>
</comment>
<keyword evidence="7" id="KW-0283">Flagellar rotation</keyword>
<comment type="function">
    <text evidence="10">FliG is one of three proteins (FliG, FliN, FliM) that forms the rotor-mounted switch complex (C ring), located at the base of the basal body. This complex interacts with the CheY and CheZ chemotaxis proteins, in addition to contacting components of the motor that determine the direction of flagellar rotation.</text>
</comment>
<evidence type="ECO:0000259" key="13">
    <source>
        <dbReference type="Pfam" id="PF14842"/>
    </source>
</evidence>
<dbReference type="EMBL" id="QPGL01000002">
    <property type="protein sequence ID" value="RCS70743.1"/>
    <property type="molecule type" value="Genomic_DNA"/>
</dbReference>
<dbReference type="Proteomes" id="UP000252479">
    <property type="component" value="Unassembled WGS sequence"/>
</dbReference>
<evidence type="ECO:0000256" key="10">
    <source>
        <dbReference type="ARBA" id="ARBA00025598"/>
    </source>
</evidence>
<proteinExistence type="inferred from homology"/>
<dbReference type="Pfam" id="PF14841">
    <property type="entry name" value="FliG_M"/>
    <property type="match status" value="1"/>
</dbReference>
<keyword evidence="15" id="KW-1185">Reference proteome</keyword>
<dbReference type="InterPro" id="IPR000090">
    <property type="entry name" value="Flg_Motor_Flig"/>
</dbReference>
<dbReference type="GeneID" id="303190254"/>
<evidence type="ECO:0000256" key="8">
    <source>
        <dbReference type="ARBA" id="ARBA00023136"/>
    </source>
</evidence>
<accession>A0A368LK66</accession>
<evidence type="ECO:0000256" key="4">
    <source>
        <dbReference type="ARBA" id="ARBA00021870"/>
    </source>
</evidence>
<dbReference type="PANTHER" id="PTHR30534">
    <property type="entry name" value="FLAGELLAR MOTOR SWITCH PROTEIN FLIG"/>
    <property type="match status" value="1"/>
</dbReference>
<dbReference type="GO" id="GO:0071973">
    <property type="term" value="P:bacterial-type flagellum-dependent cell motility"/>
    <property type="evidence" value="ECO:0007669"/>
    <property type="project" value="InterPro"/>
</dbReference>
<dbReference type="GO" id="GO:0003774">
    <property type="term" value="F:cytoskeletal motor activity"/>
    <property type="evidence" value="ECO:0007669"/>
    <property type="project" value="InterPro"/>
</dbReference>
<name>A0A368LK66_9VIBR</name>
<feature type="domain" description="Flagellar motor switch protein FliG C-terminal" evidence="11">
    <location>
        <begin position="220"/>
        <end position="325"/>
    </location>
</feature>
<dbReference type="Pfam" id="PF14842">
    <property type="entry name" value="FliG_N"/>
    <property type="match status" value="1"/>
</dbReference>
<organism evidence="14 15">
    <name type="scientific">Vibrio casei</name>
    <dbReference type="NCBI Taxonomy" id="673372"/>
    <lineage>
        <taxon>Bacteria</taxon>
        <taxon>Pseudomonadati</taxon>
        <taxon>Pseudomonadota</taxon>
        <taxon>Gammaproteobacteria</taxon>
        <taxon>Vibrionales</taxon>
        <taxon>Vibrionaceae</taxon>
        <taxon>Vibrio</taxon>
    </lineage>
</organism>
<comment type="similarity">
    <text evidence="3">Belongs to the FliG family.</text>
</comment>
<reference evidence="14 15" key="1">
    <citation type="journal article" date="2017" name="Elife">
        <title>Extensive horizontal gene transfer in cheese-associated bacteria.</title>
        <authorList>
            <person name="Bonham K.S."/>
            <person name="Wolfe B.E."/>
            <person name="Dutton R.J."/>
        </authorList>
    </citation>
    <scope>NUCLEOTIDE SEQUENCE [LARGE SCALE GENOMIC DNA]</scope>
    <source>
        <strain evidence="14 15">JB196</strain>
    </source>
</reference>
<keyword evidence="8" id="KW-0472">Membrane</keyword>
<evidence type="ECO:0000313" key="14">
    <source>
        <dbReference type="EMBL" id="RCS70743.1"/>
    </source>
</evidence>
<sequence>MQNSLEHRTTKDVALLVLAMGEEVGSKVLRNFSQDQIKQISKAMSELKDIKDEHALSALVGFFNDFKSHSGILGGSREYVSNVLHKTLNGNYGKDLVAELYGDELRVYAESLAWVPAEVLVNTLKQEHVSMQALLIAHLPVDYAQIVLGEFDDESCREIILQISENQVLSGAVTQALKELVDQCKATYETGGTQSINGTKIAASLINRYSGDKTLLFNYMKDKNPQRAQELEDALFDFFIIFSQDIKTIESITSVVDVQQWALALKGLDEETKNIVIKTYASRVATELRDQMEILGSVSKSQVDEARNDILQIVRMLREDGVIELSFGSEVKLT</sequence>
<keyword evidence="6" id="KW-0145">Chemotaxis</keyword>
<dbReference type="RefSeq" id="WP_086959962.1">
    <property type="nucleotide sequence ID" value="NZ_FUKS01000023.1"/>
</dbReference>
<gene>
    <name evidence="14" type="ORF">CIK83_15115</name>
</gene>
<dbReference type="InterPro" id="IPR028263">
    <property type="entry name" value="FliG_N"/>
</dbReference>
<keyword evidence="14" id="KW-0282">Flagellum</keyword>
<feature type="domain" description="Flagellar motor switch protein FliG middle" evidence="12">
    <location>
        <begin position="118"/>
        <end position="183"/>
    </location>
</feature>
<dbReference type="PRINTS" id="PR00954">
    <property type="entry name" value="FLGMOTORFLIG"/>
</dbReference>
<evidence type="ECO:0000256" key="6">
    <source>
        <dbReference type="ARBA" id="ARBA00022500"/>
    </source>
</evidence>
<evidence type="ECO:0000313" key="15">
    <source>
        <dbReference type="Proteomes" id="UP000252479"/>
    </source>
</evidence>
<dbReference type="Gene3D" id="1.10.220.30">
    <property type="match status" value="3"/>
</dbReference>
<evidence type="ECO:0000256" key="1">
    <source>
        <dbReference type="ARBA" id="ARBA00004117"/>
    </source>
</evidence>
<keyword evidence="5" id="KW-1003">Cell membrane</keyword>